<dbReference type="RefSeq" id="WP_257894729.1">
    <property type="nucleotide sequence ID" value="NZ_JAIMBW010000001.1"/>
</dbReference>
<dbReference type="InterPro" id="IPR036388">
    <property type="entry name" value="WH-like_DNA-bd_sf"/>
</dbReference>
<name>A0A975TV29_9RHOB</name>
<dbReference type="Gene3D" id="3.40.190.10">
    <property type="entry name" value="Periplasmic binding protein-like II"/>
    <property type="match status" value="2"/>
</dbReference>
<accession>A0A975TV29</accession>
<dbReference type="InterPro" id="IPR036390">
    <property type="entry name" value="WH_DNA-bd_sf"/>
</dbReference>
<dbReference type="SUPFAM" id="SSF46785">
    <property type="entry name" value="Winged helix' DNA-binding domain"/>
    <property type="match status" value="1"/>
</dbReference>
<dbReference type="GO" id="GO:0003677">
    <property type="term" value="F:DNA binding"/>
    <property type="evidence" value="ECO:0007669"/>
    <property type="project" value="UniProtKB-KW"/>
</dbReference>
<evidence type="ECO:0000256" key="1">
    <source>
        <dbReference type="ARBA" id="ARBA00009437"/>
    </source>
</evidence>
<dbReference type="PANTHER" id="PTHR30346">
    <property type="entry name" value="TRANSCRIPTIONAL DUAL REGULATOR HCAR-RELATED"/>
    <property type="match status" value="1"/>
</dbReference>
<dbReference type="PROSITE" id="PS50931">
    <property type="entry name" value="HTH_LYSR"/>
    <property type="match status" value="1"/>
</dbReference>
<keyword evidence="7" id="KW-1185">Reference proteome</keyword>
<comment type="similarity">
    <text evidence="1">Belongs to the LysR transcriptional regulatory family.</text>
</comment>
<dbReference type="EMBL" id="JAIMBW010000001">
    <property type="protein sequence ID" value="MBY4895288.1"/>
    <property type="molecule type" value="Genomic_DNA"/>
</dbReference>
<reference evidence="6 7" key="1">
    <citation type="submission" date="2021-07" db="EMBL/GenBank/DDBJ databases">
        <title>Karlodiniumbacter phycospheric gen. nov., sp. nov., a phycosphere bacterium isolated from karlodinium veneficum.</title>
        <authorList>
            <person name="Peng Y."/>
            <person name="Jiang L."/>
            <person name="Lee J."/>
        </authorList>
    </citation>
    <scope>NUCLEOTIDE SEQUENCE</scope>
    <source>
        <strain evidence="6 7">N5</strain>
    </source>
</reference>
<dbReference type="AlphaFoldDB" id="A0A975TV29"/>
<dbReference type="Pfam" id="PF03466">
    <property type="entry name" value="LysR_substrate"/>
    <property type="match status" value="1"/>
</dbReference>
<evidence type="ECO:0000313" key="6">
    <source>
        <dbReference type="EMBL" id="QXL87883.1"/>
    </source>
</evidence>
<dbReference type="InterPro" id="IPR005119">
    <property type="entry name" value="LysR_subst-bd"/>
</dbReference>
<protein>
    <submittedName>
        <fullName evidence="6">LysR family transcriptional regulator</fullName>
    </submittedName>
</protein>
<dbReference type="PANTHER" id="PTHR30346:SF28">
    <property type="entry name" value="HTH-TYPE TRANSCRIPTIONAL REGULATOR CYNR"/>
    <property type="match status" value="1"/>
</dbReference>
<keyword evidence="2" id="KW-0805">Transcription regulation</keyword>
<evidence type="ECO:0000256" key="3">
    <source>
        <dbReference type="ARBA" id="ARBA00023125"/>
    </source>
</evidence>
<evidence type="ECO:0000256" key="4">
    <source>
        <dbReference type="ARBA" id="ARBA00023163"/>
    </source>
</evidence>
<dbReference type="InterPro" id="IPR000847">
    <property type="entry name" value="LysR_HTH_N"/>
</dbReference>
<evidence type="ECO:0000256" key="2">
    <source>
        <dbReference type="ARBA" id="ARBA00023015"/>
    </source>
</evidence>
<keyword evidence="4" id="KW-0804">Transcription</keyword>
<dbReference type="Gene3D" id="1.10.10.10">
    <property type="entry name" value="Winged helix-like DNA-binding domain superfamily/Winged helix DNA-binding domain"/>
    <property type="match status" value="1"/>
</dbReference>
<feature type="domain" description="HTH lysR-type" evidence="5">
    <location>
        <begin position="1"/>
        <end position="58"/>
    </location>
</feature>
<dbReference type="Pfam" id="PF00126">
    <property type="entry name" value="HTH_1"/>
    <property type="match status" value="1"/>
</dbReference>
<dbReference type="Proteomes" id="UP000693972">
    <property type="component" value="Unassembled WGS sequence"/>
</dbReference>
<dbReference type="FunFam" id="1.10.10.10:FF:000001">
    <property type="entry name" value="LysR family transcriptional regulator"/>
    <property type="match status" value="1"/>
</dbReference>
<evidence type="ECO:0000313" key="7">
    <source>
        <dbReference type="Proteomes" id="UP000693972"/>
    </source>
</evidence>
<dbReference type="SUPFAM" id="SSF53850">
    <property type="entry name" value="Periplasmic binding protein-like II"/>
    <property type="match status" value="1"/>
</dbReference>
<gene>
    <name evidence="6" type="ORF">KUL25_21210</name>
</gene>
<organism evidence="6">
    <name type="scientific">Gymnodinialimonas phycosphaerae</name>
    <dbReference type="NCBI Taxonomy" id="2841589"/>
    <lineage>
        <taxon>Bacteria</taxon>
        <taxon>Pseudomonadati</taxon>
        <taxon>Pseudomonadota</taxon>
        <taxon>Alphaproteobacteria</taxon>
        <taxon>Rhodobacterales</taxon>
        <taxon>Paracoccaceae</taxon>
        <taxon>Gymnodinialimonas</taxon>
    </lineage>
</organism>
<sequence>MKTRALRTLVKIASEGSFVQSAEQLGITLSALSMQMKALEAELGVALFDRSHRPPRLTPLGAAVVAEARVLLAREDRLLELCRPSDALVGHFKLGFVTTAAVRLLPDFLRAAQEAAPLANFAVETGLSAVLQEKVLNGQIDAAVVTDADGLPPRLSSSVLRREPFVFAAHDDLMAGGLEGLMAHHTFFHFMPDTGIGKLIARAMLDQARPEGVRSIVLDDLEAIMECVAAGLGFTLLPVPDVERYLTRSVRTLPAPDGLERKLVLAVMRDGALASREAALRALFETP</sequence>
<evidence type="ECO:0000259" key="5">
    <source>
        <dbReference type="PROSITE" id="PS50931"/>
    </source>
</evidence>
<keyword evidence="3" id="KW-0238">DNA-binding</keyword>
<dbReference type="GO" id="GO:0032993">
    <property type="term" value="C:protein-DNA complex"/>
    <property type="evidence" value="ECO:0007669"/>
    <property type="project" value="TreeGrafter"/>
</dbReference>
<dbReference type="EMBL" id="CP078073">
    <property type="protein sequence ID" value="QXL87883.1"/>
    <property type="molecule type" value="Genomic_DNA"/>
</dbReference>
<proteinExistence type="inferred from homology"/>
<dbReference type="GO" id="GO:0003700">
    <property type="term" value="F:DNA-binding transcription factor activity"/>
    <property type="evidence" value="ECO:0007669"/>
    <property type="project" value="InterPro"/>
</dbReference>